<dbReference type="Proteomes" id="UP000816034">
    <property type="component" value="Unassembled WGS sequence"/>
</dbReference>
<dbReference type="GO" id="GO:0051539">
    <property type="term" value="F:4 iron, 4 sulfur cluster binding"/>
    <property type="evidence" value="ECO:0007669"/>
    <property type="project" value="TreeGrafter"/>
</dbReference>
<evidence type="ECO:0000313" key="2">
    <source>
        <dbReference type="EMBL" id="KAG2386919.1"/>
    </source>
</evidence>
<keyword evidence="3" id="KW-1185">Reference proteome</keyword>
<sequence length="121" mass="13923">MWEKNPEANEKKGDPGRMLRVIVESGGCSGYQVEFTFSKEIEPGDQVFYHPSYPNSKVLADEITMSFIKGSTIDFVESMAKTALFWKRIPMQRQDVVVELHLASKLNNGIQFHPYYNIYLI</sequence>
<dbReference type="PANTHER" id="PTHR43011:SF1">
    <property type="entry name" value="IRON-SULFUR CLUSTER ASSEMBLY 2 HOMOLOG, MITOCHONDRIAL"/>
    <property type="match status" value="1"/>
</dbReference>
<name>A0AA88KMF5_NAELO</name>
<protein>
    <submittedName>
        <fullName evidence="2">Uncharacterized protein</fullName>
    </submittedName>
</protein>
<dbReference type="AlphaFoldDB" id="A0AA88KMF5"/>
<dbReference type="GO" id="GO:0005739">
    <property type="term" value="C:mitochondrion"/>
    <property type="evidence" value="ECO:0007669"/>
    <property type="project" value="TreeGrafter"/>
</dbReference>
<reference evidence="2 3" key="1">
    <citation type="journal article" date="2018" name="BMC Genomics">
        <title>The genome of Naegleria lovaniensis, the basis for a comparative approach to unravel pathogenicity factors of the human pathogenic amoeba N. fowleri.</title>
        <authorList>
            <person name="Liechti N."/>
            <person name="Schurch N."/>
            <person name="Bruggmann R."/>
            <person name="Wittwer M."/>
        </authorList>
    </citation>
    <scope>NUCLEOTIDE SEQUENCE [LARGE SCALE GENOMIC DNA]</scope>
    <source>
        <strain evidence="2 3">ATCC 30569</strain>
    </source>
</reference>
<gene>
    <name evidence="2" type="ORF">C9374_001954</name>
</gene>
<dbReference type="PANTHER" id="PTHR43011">
    <property type="entry name" value="IRON-SULFUR CLUSTER ASSEMBLY 2 HOMOLOG, MITOCHONDRIAL"/>
    <property type="match status" value="1"/>
</dbReference>
<evidence type="ECO:0000256" key="1">
    <source>
        <dbReference type="ARBA" id="ARBA00006718"/>
    </source>
</evidence>
<dbReference type="GO" id="GO:0005506">
    <property type="term" value="F:iron ion binding"/>
    <property type="evidence" value="ECO:0007669"/>
    <property type="project" value="TreeGrafter"/>
</dbReference>
<accession>A0AA88KMF5</accession>
<dbReference type="SUPFAM" id="SSF89360">
    <property type="entry name" value="HesB-like domain"/>
    <property type="match status" value="1"/>
</dbReference>
<comment type="similarity">
    <text evidence="1">Belongs to the HesB/IscA family.</text>
</comment>
<comment type="caution">
    <text evidence="2">The sequence shown here is derived from an EMBL/GenBank/DDBJ whole genome shotgun (WGS) entry which is preliminary data.</text>
</comment>
<dbReference type="EMBL" id="PYSW02000014">
    <property type="protein sequence ID" value="KAG2386919.1"/>
    <property type="molecule type" value="Genomic_DNA"/>
</dbReference>
<proteinExistence type="inferred from homology"/>
<dbReference type="GeneID" id="68094410"/>
<evidence type="ECO:0000313" key="3">
    <source>
        <dbReference type="Proteomes" id="UP000816034"/>
    </source>
</evidence>
<dbReference type="InterPro" id="IPR035903">
    <property type="entry name" value="HesB-like_dom_sf"/>
</dbReference>
<dbReference type="GO" id="GO:0016226">
    <property type="term" value="P:iron-sulfur cluster assembly"/>
    <property type="evidence" value="ECO:0007669"/>
    <property type="project" value="TreeGrafter"/>
</dbReference>
<dbReference type="RefSeq" id="XP_044550911.1">
    <property type="nucleotide sequence ID" value="XM_044691318.1"/>
</dbReference>
<dbReference type="Gene3D" id="2.60.300.12">
    <property type="entry name" value="HesB-like domain"/>
    <property type="match status" value="1"/>
</dbReference>
<organism evidence="2 3">
    <name type="scientific">Naegleria lovaniensis</name>
    <name type="common">Amoeba</name>
    <dbReference type="NCBI Taxonomy" id="51637"/>
    <lineage>
        <taxon>Eukaryota</taxon>
        <taxon>Discoba</taxon>
        <taxon>Heterolobosea</taxon>
        <taxon>Tetramitia</taxon>
        <taxon>Eutetramitia</taxon>
        <taxon>Vahlkampfiidae</taxon>
        <taxon>Naegleria</taxon>
    </lineage>
</organism>
<dbReference type="GO" id="GO:0051537">
    <property type="term" value="F:2 iron, 2 sulfur cluster binding"/>
    <property type="evidence" value="ECO:0007669"/>
    <property type="project" value="TreeGrafter"/>
</dbReference>